<dbReference type="EMBL" id="PKUR01000004">
    <property type="protein sequence ID" value="PLW85103.1"/>
    <property type="molecule type" value="Genomic_DNA"/>
</dbReference>
<evidence type="ECO:0000256" key="1">
    <source>
        <dbReference type="ARBA" id="ARBA00022723"/>
    </source>
</evidence>
<gene>
    <name evidence="3" type="ORF">C0029_16375</name>
</gene>
<dbReference type="Gene3D" id="3.90.850.10">
    <property type="entry name" value="Fumarylacetoacetase-like, C-terminal domain"/>
    <property type="match status" value="1"/>
</dbReference>
<dbReference type="PANTHER" id="PTHR11820">
    <property type="entry name" value="ACYLPYRUVASE"/>
    <property type="match status" value="1"/>
</dbReference>
<protein>
    <submittedName>
        <fullName evidence="3">FAA hydrolase family protein</fullName>
    </submittedName>
</protein>
<evidence type="ECO:0000259" key="2">
    <source>
        <dbReference type="Pfam" id="PF01557"/>
    </source>
</evidence>
<keyword evidence="4" id="KW-1185">Reference proteome</keyword>
<dbReference type="Proteomes" id="UP000235162">
    <property type="component" value="Unassembled WGS sequence"/>
</dbReference>
<dbReference type="KEGG" id="hja:BST95_02110"/>
<keyword evidence="3" id="KW-0378">Hydrolase</keyword>
<sequence>MNSVSCQGRQITPSKIVCIGRNYVAHIEELGNEIPDDMVVFLKPNSAIGNTLHSVRDGEPLHYEGEIALLVENGSFSAAGFGLDLTKRRLQGTLKQASLPWERAKAFDGAALFSEFVPLPGEVDDLALELDINGSLRQTGHCGLMMYPPATILSQLRSFMTLEDGDIVMTGTPAGVGEVEAGSQFTGRIRHGDNTLTSQFWEAM</sequence>
<keyword evidence="1" id="KW-0479">Metal-binding</keyword>
<dbReference type="GO" id="GO:0018773">
    <property type="term" value="F:acetylpyruvate hydrolase activity"/>
    <property type="evidence" value="ECO:0007669"/>
    <property type="project" value="TreeGrafter"/>
</dbReference>
<proteinExistence type="predicted"/>
<dbReference type="RefSeq" id="WP_084197962.1">
    <property type="nucleotide sequence ID" value="NZ_BMYL01000004.1"/>
</dbReference>
<dbReference type="Pfam" id="PF01557">
    <property type="entry name" value="FAA_hydrolase"/>
    <property type="match status" value="1"/>
</dbReference>
<evidence type="ECO:0000313" key="4">
    <source>
        <dbReference type="Proteomes" id="UP000235162"/>
    </source>
</evidence>
<dbReference type="AlphaFoldDB" id="A0AAP8MC59"/>
<reference evidence="3 4" key="1">
    <citation type="submission" date="2018-01" db="EMBL/GenBank/DDBJ databases">
        <title>The draft genome sequence of Halioglobus japonicus S1-36.</title>
        <authorList>
            <person name="Du Z.-J."/>
            <person name="Shi M.-J."/>
        </authorList>
    </citation>
    <scope>NUCLEOTIDE SEQUENCE [LARGE SCALE GENOMIC DNA]</scope>
    <source>
        <strain evidence="3 4">S1-36</strain>
    </source>
</reference>
<organism evidence="3 4">
    <name type="scientific">Halioglobus japonicus</name>
    <dbReference type="NCBI Taxonomy" id="930805"/>
    <lineage>
        <taxon>Bacteria</taxon>
        <taxon>Pseudomonadati</taxon>
        <taxon>Pseudomonadota</taxon>
        <taxon>Gammaproteobacteria</taxon>
        <taxon>Cellvibrionales</taxon>
        <taxon>Halieaceae</taxon>
        <taxon>Halioglobus</taxon>
    </lineage>
</organism>
<name>A0AAP8MC59_9GAMM</name>
<evidence type="ECO:0000313" key="3">
    <source>
        <dbReference type="EMBL" id="PLW85103.1"/>
    </source>
</evidence>
<dbReference type="InterPro" id="IPR036663">
    <property type="entry name" value="Fumarylacetoacetase_C_sf"/>
</dbReference>
<dbReference type="SUPFAM" id="SSF56529">
    <property type="entry name" value="FAH"/>
    <property type="match status" value="1"/>
</dbReference>
<feature type="domain" description="Fumarylacetoacetase-like C-terminal" evidence="2">
    <location>
        <begin position="15"/>
        <end position="193"/>
    </location>
</feature>
<comment type="caution">
    <text evidence="3">The sequence shown here is derived from an EMBL/GenBank/DDBJ whole genome shotgun (WGS) entry which is preliminary data.</text>
</comment>
<dbReference type="GO" id="GO:0046872">
    <property type="term" value="F:metal ion binding"/>
    <property type="evidence" value="ECO:0007669"/>
    <property type="project" value="UniProtKB-KW"/>
</dbReference>
<dbReference type="PANTHER" id="PTHR11820:SF7">
    <property type="entry name" value="ACYLPYRUVASE FAHD1, MITOCHONDRIAL"/>
    <property type="match status" value="1"/>
</dbReference>
<dbReference type="InterPro" id="IPR011234">
    <property type="entry name" value="Fumarylacetoacetase-like_C"/>
</dbReference>
<accession>A0AAP8MC59</accession>